<organism evidence="1 2">
    <name type="scientific">Panagrolaimus sp. PS1159</name>
    <dbReference type="NCBI Taxonomy" id="55785"/>
    <lineage>
        <taxon>Eukaryota</taxon>
        <taxon>Metazoa</taxon>
        <taxon>Ecdysozoa</taxon>
        <taxon>Nematoda</taxon>
        <taxon>Chromadorea</taxon>
        <taxon>Rhabditida</taxon>
        <taxon>Tylenchina</taxon>
        <taxon>Panagrolaimomorpha</taxon>
        <taxon>Panagrolaimoidea</taxon>
        <taxon>Panagrolaimidae</taxon>
        <taxon>Panagrolaimus</taxon>
    </lineage>
</organism>
<evidence type="ECO:0000313" key="2">
    <source>
        <dbReference type="WBParaSite" id="PS1159_v2.g16107.t1"/>
    </source>
</evidence>
<dbReference type="Proteomes" id="UP000887580">
    <property type="component" value="Unplaced"/>
</dbReference>
<dbReference type="WBParaSite" id="PS1159_v2.g16107.t1">
    <property type="protein sequence ID" value="PS1159_v2.g16107.t1"/>
    <property type="gene ID" value="PS1159_v2.g16107"/>
</dbReference>
<accession>A0AC35FCR8</accession>
<sequence>MNNLDALSSDGQNYEQDDKDIKFFENVREEGIELELENKKLAFKLCSDGCMDKEVIACYDSTNPNRLARGGCGPGQCKVKAGVSVKDEEPFL</sequence>
<evidence type="ECO:0000313" key="1">
    <source>
        <dbReference type="Proteomes" id="UP000887580"/>
    </source>
</evidence>
<name>A0AC35FCR8_9BILA</name>
<protein>
    <submittedName>
        <fullName evidence="2">Uncharacterized protein</fullName>
    </submittedName>
</protein>
<proteinExistence type="predicted"/>
<reference evidence="2" key="1">
    <citation type="submission" date="2022-11" db="UniProtKB">
        <authorList>
            <consortium name="WormBaseParasite"/>
        </authorList>
    </citation>
    <scope>IDENTIFICATION</scope>
</reference>